<gene>
    <name evidence="3" type="ORF">SAMN02745124_03484</name>
</gene>
<organism evidence="3 4">
    <name type="scientific">Desulfofustis glycolicus DSM 9705</name>
    <dbReference type="NCBI Taxonomy" id="1121409"/>
    <lineage>
        <taxon>Bacteria</taxon>
        <taxon>Pseudomonadati</taxon>
        <taxon>Thermodesulfobacteriota</taxon>
        <taxon>Desulfobulbia</taxon>
        <taxon>Desulfobulbales</taxon>
        <taxon>Desulfocapsaceae</taxon>
        <taxon>Desulfofustis</taxon>
    </lineage>
</organism>
<reference evidence="3 4" key="1">
    <citation type="submission" date="2016-11" db="EMBL/GenBank/DDBJ databases">
        <authorList>
            <person name="Jaros S."/>
            <person name="Januszkiewicz K."/>
            <person name="Wedrychowicz H."/>
        </authorList>
    </citation>
    <scope>NUCLEOTIDE SEQUENCE [LARGE SCALE GENOMIC DNA]</scope>
    <source>
        <strain evidence="3 4">DSM 9705</strain>
    </source>
</reference>
<evidence type="ECO:0000313" key="4">
    <source>
        <dbReference type="Proteomes" id="UP000184139"/>
    </source>
</evidence>
<dbReference type="Gene3D" id="3.90.550.10">
    <property type="entry name" value="Spore Coat Polysaccharide Biosynthesis Protein SpsA, Chain A"/>
    <property type="match status" value="1"/>
</dbReference>
<dbReference type="PANTHER" id="PTHR48090">
    <property type="entry name" value="UNDECAPRENYL-PHOSPHATE 4-DEOXY-4-FORMAMIDO-L-ARABINOSE TRANSFERASE-RELATED"/>
    <property type="match status" value="1"/>
</dbReference>
<dbReference type="CDD" id="cd04179">
    <property type="entry name" value="DPM_DPG-synthase_like"/>
    <property type="match status" value="1"/>
</dbReference>
<dbReference type="InterPro" id="IPR050256">
    <property type="entry name" value="Glycosyltransferase_2"/>
</dbReference>
<dbReference type="InterPro" id="IPR029044">
    <property type="entry name" value="Nucleotide-diphossugar_trans"/>
</dbReference>
<protein>
    <submittedName>
        <fullName evidence="3">Glycosyl transferase family 2</fullName>
    </submittedName>
</protein>
<dbReference type="Proteomes" id="UP000184139">
    <property type="component" value="Unassembled WGS sequence"/>
</dbReference>
<feature type="domain" description="Glycosyltransferase 2-like" evidence="2">
    <location>
        <begin position="17"/>
        <end position="188"/>
    </location>
</feature>
<dbReference type="EMBL" id="FQXS01000025">
    <property type="protein sequence ID" value="SHI05135.1"/>
    <property type="molecule type" value="Genomic_DNA"/>
</dbReference>
<dbReference type="STRING" id="1121409.SAMN02745124_03484"/>
<evidence type="ECO:0000313" key="3">
    <source>
        <dbReference type="EMBL" id="SHI05135.1"/>
    </source>
</evidence>
<evidence type="ECO:0000259" key="2">
    <source>
        <dbReference type="Pfam" id="PF00535"/>
    </source>
</evidence>
<keyword evidence="3" id="KW-0808">Transferase</keyword>
<proteinExistence type="predicted"/>
<keyword evidence="1" id="KW-1133">Transmembrane helix</keyword>
<dbReference type="AlphaFoldDB" id="A0A1M5XZ94"/>
<dbReference type="GO" id="GO:0016740">
    <property type="term" value="F:transferase activity"/>
    <property type="evidence" value="ECO:0007669"/>
    <property type="project" value="UniProtKB-KW"/>
</dbReference>
<name>A0A1M5XZ94_9BACT</name>
<keyword evidence="4" id="KW-1185">Reference proteome</keyword>
<dbReference type="Pfam" id="PF00535">
    <property type="entry name" value="Glycos_transf_2"/>
    <property type="match status" value="1"/>
</dbReference>
<evidence type="ECO:0000256" key="1">
    <source>
        <dbReference type="SAM" id="Phobius"/>
    </source>
</evidence>
<accession>A0A1M5XZ94</accession>
<sequence>MNSLPEEHERQRGRLLIFIVAYNAEKTIEAVIKRIPIGLSRSYDVEILIIDDSSQDETFAKSELIKRSGDVPFTMTVLFNPVNQGYGGNQKIGFHYALRNRFDWVALVHGDGQYAPECLPDLAGSLANDGVDAVFGSRMMQGTSALKGGMPLYKFVGNKILTTVQNALLGSKLSEFHSGYRLYSAAALAQVPFDLNSNDFHFDTEIIIQFITAGLKIKELPIPTFYGDEICHVNGLKYAWDVCRTTIQAKIQKFHIFYDRKFDCARTDDSDKPDGSPGRFIQSIVQEKIKPGTGVVILGGASDDFVAALVENGCSVRHEQADYLKTPPEISDTLDYLIIFDDREISSRPELYMEQLQKFCRYLPTLTIIVAVGNIGFCVTRILLLLGRFSYSRKGIISFGHSRFFTLRSLKGLFSQYLFECLEETGVPIQYDKIFRTRFISTALLSFHRGLIFIRPSFFGYQLLCSFRPKPSLDYLLEHAMSVSQEKSQLV</sequence>
<dbReference type="PANTHER" id="PTHR48090:SF7">
    <property type="entry name" value="RFBJ PROTEIN"/>
    <property type="match status" value="1"/>
</dbReference>
<dbReference type="RefSeq" id="WP_073378032.1">
    <property type="nucleotide sequence ID" value="NZ_FQXS01000025.1"/>
</dbReference>
<feature type="transmembrane region" description="Helical" evidence="1">
    <location>
        <begin position="362"/>
        <end position="384"/>
    </location>
</feature>
<dbReference type="SUPFAM" id="SSF53448">
    <property type="entry name" value="Nucleotide-diphospho-sugar transferases"/>
    <property type="match status" value="1"/>
</dbReference>
<keyword evidence="1" id="KW-0472">Membrane</keyword>
<dbReference type="InterPro" id="IPR001173">
    <property type="entry name" value="Glyco_trans_2-like"/>
</dbReference>
<dbReference type="OrthoDB" id="9806525at2"/>
<keyword evidence="1" id="KW-0812">Transmembrane</keyword>